<dbReference type="EMBL" id="CAMXCT020001916">
    <property type="protein sequence ID" value="CAL1147546.1"/>
    <property type="molecule type" value="Genomic_DNA"/>
</dbReference>
<evidence type="ECO:0000313" key="1">
    <source>
        <dbReference type="EMBL" id="CAI3994171.1"/>
    </source>
</evidence>
<dbReference type="Proteomes" id="UP001152797">
    <property type="component" value="Unassembled WGS sequence"/>
</dbReference>
<evidence type="ECO:0000313" key="3">
    <source>
        <dbReference type="Proteomes" id="UP001152797"/>
    </source>
</evidence>
<reference evidence="2" key="2">
    <citation type="submission" date="2024-04" db="EMBL/GenBank/DDBJ databases">
        <authorList>
            <person name="Chen Y."/>
            <person name="Shah S."/>
            <person name="Dougan E. K."/>
            <person name="Thang M."/>
            <person name="Chan C."/>
        </authorList>
    </citation>
    <scope>NUCLEOTIDE SEQUENCE [LARGE SCALE GENOMIC DNA]</scope>
</reference>
<reference evidence="1" key="1">
    <citation type="submission" date="2022-10" db="EMBL/GenBank/DDBJ databases">
        <authorList>
            <person name="Chen Y."/>
            <person name="Dougan E. K."/>
            <person name="Chan C."/>
            <person name="Rhodes N."/>
            <person name="Thang M."/>
        </authorList>
    </citation>
    <scope>NUCLEOTIDE SEQUENCE</scope>
</reference>
<dbReference type="AlphaFoldDB" id="A0A9P1CMN0"/>
<dbReference type="EMBL" id="CAMXCT030001916">
    <property type="protein sequence ID" value="CAL4781483.1"/>
    <property type="molecule type" value="Genomic_DNA"/>
</dbReference>
<comment type="caution">
    <text evidence="1">The sequence shown here is derived from an EMBL/GenBank/DDBJ whole genome shotgun (WGS) entry which is preliminary data.</text>
</comment>
<dbReference type="EMBL" id="CAMXCT010001916">
    <property type="protein sequence ID" value="CAI3994171.1"/>
    <property type="molecule type" value="Genomic_DNA"/>
</dbReference>
<keyword evidence="3" id="KW-1185">Reference proteome</keyword>
<protein>
    <submittedName>
        <fullName evidence="1">Uncharacterized protein</fullName>
    </submittedName>
</protein>
<proteinExistence type="predicted"/>
<name>A0A9P1CMN0_9DINO</name>
<accession>A0A9P1CMN0</accession>
<evidence type="ECO:0000313" key="2">
    <source>
        <dbReference type="EMBL" id="CAL1147546.1"/>
    </source>
</evidence>
<sequence>MSDPNPWPSKFQRQLDLANKQISIVSWGIDFRYRVGSGYKLGRECVPYKLIQEFGDAAIIQSDVRSTWKSDPNGKYTLEEMCQTAECKELLGQLQRQASLYDSCLLPCVDAGLLQCIGGAVSHNEVEDLGVAIQNYLEDTRLYWLEDLRAANADLEQCLKATPKQTETQKNDDGPDEWVPWMHLPWMHLPWMHITFTNAQLLPLDIPQVRQQLRQEACLNLAMYNDEGRDYAKNLATKLGRPFA</sequence>
<organism evidence="1">
    <name type="scientific">Cladocopium goreaui</name>
    <dbReference type="NCBI Taxonomy" id="2562237"/>
    <lineage>
        <taxon>Eukaryota</taxon>
        <taxon>Sar</taxon>
        <taxon>Alveolata</taxon>
        <taxon>Dinophyceae</taxon>
        <taxon>Suessiales</taxon>
        <taxon>Symbiodiniaceae</taxon>
        <taxon>Cladocopium</taxon>
    </lineage>
</organism>
<gene>
    <name evidence="1" type="ORF">C1SCF055_LOCUS20840</name>
</gene>